<evidence type="ECO:0000256" key="1">
    <source>
        <dbReference type="SAM" id="Phobius"/>
    </source>
</evidence>
<name>A0ABR2TVE0_9ROSI</name>
<keyword evidence="1" id="KW-0812">Transmembrane</keyword>
<feature type="transmembrane region" description="Helical" evidence="1">
    <location>
        <begin position="40"/>
        <end position="61"/>
    </location>
</feature>
<keyword evidence="2" id="KW-0732">Signal</keyword>
<protein>
    <submittedName>
        <fullName evidence="3">Uncharacterized protein</fullName>
    </submittedName>
</protein>
<feature type="signal peptide" evidence="2">
    <location>
        <begin position="1"/>
        <end position="24"/>
    </location>
</feature>
<comment type="caution">
    <text evidence="3">The sequence shown here is derived from an EMBL/GenBank/DDBJ whole genome shotgun (WGS) entry which is preliminary data.</text>
</comment>
<dbReference type="Proteomes" id="UP001396334">
    <property type="component" value="Unassembled WGS sequence"/>
</dbReference>
<proteinExistence type="predicted"/>
<evidence type="ECO:0000313" key="4">
    <source>
        <dbReference type="Proteomes" id="UP001396334"/>
    </source>
</evidence>
<evidence type="ECO:0000313" key="3">
    <source>
        <dbReference type="EMBL" id="KAK9041168.1"/>
    </source>
</evidence>
<feature type="transmembrane region" description="Helical" evidence="1">
    <location>
        <begin position="73"/>
        <end position="90"/>
    </location>
</feature>
<sequence length="112" mass="12431">MINFKKIPLFTFLCCFLSLIPLLARRDYTCESEDEDRDKSLMIALASILVAGAIGVCFPLLGKTVSALGSENFFSLIIKTFAAGFIYVLPDATENLRTNCLNENPRGKFSVR</sequence>
<dbReference type="EMBL" id="JBBPBN010000004">
    <property type="protein sequence ID" value="KAK9041168.1"/>
    <property type="molecule type" value="Genomic_DNA"/>
</dbReference>
<gene>
    <name evidence="3" type="ORF">V6N11_016283</name>
</gene>
<keyword evidence="1" id="KW-0472">Membrane</keyword>
<keyword evidence="4" id="KW-1185">Reference proteome</keyword>
<accession>A0ABR2TVE0</accession>
<evidence type="ECO:0000256" key="2">
    <source>
        <dbReference type="SAM" id="SignalP"/>
    </source>
</evidence>
<keyword evidence="1" id="KW-1133">Transmembrane helix</keyword>
<organism evidence="3 4">
    <name type="scientific">Hibiscus sabdariffa</name>
    <name type="common">roselle</name>
    <dbReference type="NCBI Taxonomy" id="183260"/>
    <lineage>
        <taxon>Eukaryota</taxon>
        <taxon>Viridiplantae</taxon>
        <taxon>Streptophyta</taxon>
        <taxon>Embryophyta</taxon>
        <taxon>Tracheophyta</taxon>
        <taxon>Spermatophyta</taxon>
        <taxon>Magnoliopsida</taxon>
        <taxon>eudicotyledons</taxon>
        <taxon>Gunneridae</taxon>
        <taxon>Pentapetalae</taxon>
        <taxon>rosids</taxon>
        <taxon>malvids</taxon>
        <taxon>Malvales</taxon>
        <taxon>Malvaceae</taxon>
        <taxon>Malvoideae</taxon>
        <taxon>Hibiscus</taxon>
    </lineage>
</organism>
<reference evidence="3 4" key="1">
    <citation type="journal article" date="2024" name="G3 (Bethesda)">
        <title>Genome assembly of Hibiscus sabdariffa L. provides insights into metabolisms of medicinal natural products.</title>
        <authorList>
            <person name="Kim T."/>
        </authorList>
    </citation>
    <scope>NUCLEOTIDE SEQUENCE [LARGE SCALE GENOMIC DNA]</scope>
    <source>
        <strain evidence="3">TK-2024</strain>
        <tissue evidence="3">Old leaves</tissue>
    </source>
</reference>
<feature type="chain" id="PRO_5047049225" evidence="2">
    <location>
        <begin position="25"/>
        <end position="112"/>
    </location>
</feature>